<sequence length="168" mass="18263">MTTPAAAAGTKKVTTFKGKLKTWLAMPGKGAWCFVRVPDSAARFGIRAQFPIVGTINGHKFRSCLQPDGKGNHCLMVNKVMQQGGGFKPGDTVLLDVKVDKSPRVVALPPVVRKALRTDKKAKAFFDRLAPSHKKQYVEWVAGAKQAETRARRAAKMVAMLAAGKKMD</sequence>
<accession>A0A932AB27</accession>
<proteinExistence type="predicted"/>
<dbReference type="InterPro" id="IPR015018">
    <property type="entry name" value="DUF1905"/>
</dbReference>
<reference evidence="1" key="1">
    <citation type="submission" date="2020-07" db="EMBL/GenBank/DDBJ databases">
        <title>Huge and variable diversity of episymbiotic CPR bacteria and DPANN archaea in groundwater ecosystems.</title>
        <authorList>
            <person name="He C.Y."/>
            <person name="Keren R."/>
            <person name="Whittaker M."/>
            <person name="Farag I.F."/>
            <person name="Doudna J."/>
            <person name="Cate J.H.D."/>
            <person name="Banfield J.F."/>
        </authorList>
    </citation>
    <scope>NUCLEOTIDE SEQUENCE</scope>
    <source>
        <strain evidence="1">NC_groundwater_580_Pr5_B-0.1um_64_19</strain>
    </source>
</reference>
<dbReference type="AlphaFoldDB" id="A0A932AB27"/>
<evidence type="ECO:0000313" key="1">
    <source>
        <dbReference type="EMBL" id="MBI2678954.1"/>
    </source>
</evidence>
<dbReference type="SUPFAM" id="SSF141694">
    <property type="entry name" value="AF2212/PG0164-like"/>
    <property type="match status" value="1"/>
</dbReference>
<dbReference type="Gene3D" id="2.40.30.100">
    <property type="entry name" value="AF2212/PG0164-like"/>
    <property type="match status" value="1"/>
</dbReference>
<evidence type="ECO:0000313" key="2">
    <source>
        <dbReference type="Proteomes" id="UP000779809"/>
    </source>
</evidence>
<dbReference type="Proteomes" id="UP000779809">
    <property type="component" value="Unassembled WGS sequence"/>
</dbReference>
<dbReference type="Pfam" id="PF13376">
    <property type="entry name" value="OmdA"/>
    <property type="match status" value="1"/>
</dbReference>
<comment type="caution">
    <text evidence="1">The sequence shown here is derived from an EMBL/GenBank/DDBJ whole genome shotgun (WGS) entry which is preliminary data.</text>
</comment>
<name>A0A932AB27_9BACT</name>
<dbReference type="InterPro" id="IPR037079">
    <property type="entry name" value="AF2212/PG0164-like_sf"/>
</dbReference>
<organism evidence="1 2">
    <name type="scientific">Candidatus Korobacter versatilis</name>
    <dbReference type="NCBI Taxonomy" id="658062"/>
    <lineage>
        <taxon>Bacteria</taxon>
        <taxon>Pseudomonadati</taxon>
        <taxon>Acidobacteriota</taxon>
        <taxon>Terriglobia</taxon>
        <taxon>Terriglobales</taxon>
        <taxon>Candidatus Korobacteraceae</taxon>
        <taxon>Candidatus Korobacter</taxon>
    </lineage>
</organism>
<dbReference type="EMBL" id="JACPNR010000011">
    <property type="protein sequence ID" value="MBI2678954.1"/>
    <property type="molecule type" value="Genomic_DNA"/>
</dbReference>
<gene>
    <name evidence="1" type="ORF">HYX28_09245</name>
</gene>
<dbReference type="Pfam" id="PF08922">
    <property type="entry name" value="DUF1905"/>
    <property type="match status" value="1"/>
</dbReference>
<protein>
    <submittedName>
        <fullName evidence="1">DUF1905 domain-containing protein</fullName>
    </submittedName>
</protein>